<keyword evidence="2" id="KW-0812">Transmembrane</keyword>
<protein>
    <recommendedName>
        <fullName evidence="5">LysM domain-containing protein</fullName>
    </recommendedName>
</protein>
<keyword evidence="2" id="KW-0472">Membrane</keyword>
<keyword evidence="4" id="KW-1185">Reference proteome</keyword>
<feature type="compositionally biased region" description="Basic and acidic residues" evidence="1">
    <location>
        <begin position="177"/>
        <end position="188"/>
    </location>
</feature>
<organism evidence="3 4">
    <name type="scientific">Promicromonospora alba</name>
    <dbReference type="NCBI Taxonomy" id="1616110"/>
    <lineage>
        <taxon>Bacteria</taxon>
        <taxon>Bacillati</taxon>
        <taxon>Actinomycetota</taxon>
        <taxon>Actinomycetes</taxon>
        <taxon>Micrococcales</taxon>
        <taxon>Promicromonosporaceae</taxon>
        <taxon>Promicromonospora</taxon>
    </lineage>
</organism>
<evidence type="ECO:0000313" key="3">
    <source>
        <dbReference type="EMBL" id="MFC4630629.1"/>
    </source>
</evidence>
<feature type="region of interest" description="Disordered" evidence="1">
    <location>
        <begin position="175"/>
        <end position="215"/>
    </location>
</feature>
<sequence length="280" mass="28796">MSNNALPGTPSAHRARLRPGDRTASPAPSTSARRGLAGLVVLAVAFTGAAGALGVRTWQVGSDLGAALFPVEDIVELATVAAGTVMAGWVGLHAFLALACVVAGRWGPRWAAGERAVALHGPTFVRRLARAAAGASVGLALTVPTAMASDLASRTDPSADGGAAVVVDLGWQPTERLAADRTDTRPADRSTSSTQRPRPERLSLVNRGQRTGTGREPLVVVEPGDTLWAIAASRLAADQAGTPLADAEIAAAVTQWHHANRQALGANPDLIHPGMVLRQP</sequence>
<feature type="transmembrane region" description="Helical" evidence="2">
    <location>
        <begin position="36"/>
        <end position="58"/>
    </location>
</feature>
<feature type="transmembrane region" description="Helical" evidence="2">
    <location>
        <begin position="78"/>
        <end position="103"/>
    </location>
</feature>
<reference evidence="4" key="1">
    <citation type="journal article" date="2019" name="Int. J. Syst. Evol. Microbiol.">
        <title>The Global Catalogue of Microorganisms (GCM) 10K type strain sequencing project: providing services to taxonomists for standard genome sequencing and annotation.</title>
        <authorList>
            <consortium name="The Broad Institute Genomics Platform"/>
            <consortium name="The Broad Institute Genome Sequencing Center for Infectious Disease"/>
            <person name="Wu L."/>
            <person name="Ma J."/>
        </authorList>
    </citation>
    <scope>NUCLEOTIDE SEQUENCE [LARGE SCALE GENOMIC DNA]</scope>
    <source>
        <strain evidence="4">CCUG 42722</strain>
    </source>
</reference>
<dbReference type="Gene3D" id="3.10.350.10">
    <property type="entry name" value="LysM domain"/>
    <property type="match status" value="1"/>
</dbReference>
<feature type="region of interest" description="Disordered" evidence="1">
    <location>
        <begin position="1"/>
        <end position="31"/>
    </location>
</feature>
<evidence type="ECO:0008006" key="5">
    <source>
        <dbReference type="Google" id="ProtNLM"/>
    </source>
</evidence>
<dbReference type="InterPro" id="IPR036779">
    <property type="entry name" value="LysM_dom_sf"/>
</dbReference>
<dbReference type="Proteomes" id="UP001596011">
    <property type="component" value="Unassembled WGS sequence"/>
</dbReference>
<proteinExistence type="predicted"/>
<dbReference type="CDD" id="cd00118">
    <property type="entry name" value="LysM"/>
    <property type="match status" value="1"/>
</dbReference>
<dbReference type="RefSeq" id="WP_377138620.1">
    <property type="nucleotide sequence ID" value="NZ_JBHSFI010000006.1"/>
</dbReference>
<dbReference type="EMBL" id="JBHSFI010000006">
    <property type="protein sequence ID" value="MFC4630629.1"/>
    <property type="molecule type" value="Genomic_DNA"/>
</dbReference>
<comment type="caution">
    <text evidence="3">The sequence shown here is derived from an EMBL/GenBank/DDBJ whole genome shotgun (WGS) entry which is preliminary data.</text>
</comment>
<evidence type="ECO:0000256" key="1">
    <source>
        <dbReference type="SAM" id="MobiDB-lite"/>
    </source>
</evidence>
<dbReference type="InterPro" id="IPR018392">
    <property type="entry name" value="LysM"/>
</dbReference>
<evidence type="ECO:0000256" key="2">
    <source>
        <dbReference type="SAM" id="Phobius"/>
    </source>
</evidence>
<accession>A0ABV9HK44</accession>
<evidence type="ECO:0000313" key="4">
    <source>
        <dbReference type="Proteomes" id="UP001596011"/>
    </source>
</evidence>
<keyword evidence="2" id="KW-1133">Transmembrane helix</keyword>
<gene>
    <name evidence="3" type="ORF">ACFO6V_20455</name>
</gene>
<name>A0ABV9HK44_9MICO</name>